<evidence type="ECO:0000256" key="9">
    <source>
        <dbReference type="PROSITE-ProRule" id="PRU00290"/>
    </source>
</evidence>
<evidence type="ECO:0000256" key="5">
    <source>
        <dbReference type="ARBA" id="ARBA00023139"/>
    </source>
</evidence>
<evidence type="ECO:0000259" key="11">
    <source>
        <dbReference type="PROSITE" id="PS50892"/>
    </source>
</evidence>
<dbReference type="SMART" id="SM01270">
    <property type="entry name" value="Longin"/>
    <property type="match status" value="1"/>
</dbReference>
<keyword evidence="9" id="KW-0175">Coiled coil</keyword>
<dbReference type="Proteomes" id="UP001172159">
    <property type="component" value="Unassembled WGS sequence"/>
</dbReference>
<comment type="similarity">
    <text evidence="2">Belongs to the synaptobrevin family.</text>
</comment>
<dbReference type="SUPFAM" id="SSF58038">
    <property type="entry name" value="SNARE fusion complex"/>
    <property type="match status" value="1"/>
</dbReference>
<dbReference type="GO" id="GO:0005484">
    <property type="term" value="F:SNAP receptor activity"/>
    <property type="evidence" value="ECO:0007669"/>
    <property type="project" value="TreeGrafter"/>
</dbReference>
<dbReference type="InterPro" id="IPR045848">
    <property type="entry name" value="R-SNARE_YKT6"/>
</dbReference>
<evidence type="ECO:0000256" key="8">
    <source>
        <dbReference type="ARBA" id="ARBA00026133"/>
    </source>
</evidence>
<evidence type="ECO:0000313" key="13">
    <source>
        <dbReference type="Proteomes" id="UP001172159"/>
    </source>
</evidence>
<dbReference type="CDD" id="cd15867">
    <property type="entry name" value="R-SNARE_YKT6"/>
    <property type="match status" value="1"/>
</dbReference>
<keyword evidence="4" id="KW-0472">Membrane</keyword>
<evidence type="ECO:0000256" key="6">
    <source>
        <dbReference type="ARBA" id="ARBA00023288"/>
    </source>
</evidence>
<dbReference type="PANTHER" id="PTHR45806:SF1">
    <property type="entry name" value="SYNAPTOBREVIN HOMOLOG YKT6"/>
    <property type="match status" value="1"/>
</dbReference>
<reference evidence="12" key="1">
    <citation type="submission" date="2023-06" db="EMBL/GenBank/DDBJ databases">
        <title>Genome-scale phylogeny and comparative genomics of the fungal order Sordariales.</title>
        <authorList>
            <consortium name="Lawrence Berkeley National Laboratory"/>
            <person name="Hensen N."/>
            <person name="Bonometti L."/>
            <person name="Westerberg I."/>
            <person name="Brannstrom I.O."/>
            <person name="Guillou S."/>
            <person name="Cros-Aarteil S."/>
            <person name="Calhoun S."/>
            <person name="Haridas S."/>
            <person name="Kuo A."/>
            <person name="Mondo S."/>
            <person name="Pangilinan J."/>
            <person name="Riley R."/>
            <person name="Labutti K."/>
            <person name="Andreopoulos B."/>
            <person name="Lipzen A."/>
            <person name="Chen C."/>
            <person name="Yanf M."/>
            <person name="Daum C."/>
            <person name="Ng V."/>
            <person name="Clum A."/>
            <person name="Steindorff A."/>
            <person name="Ohm R."/>
            <person name="Martin F."/>
            <person name="Silar P."/>
            <person name="Natvig D."/>
            <person name="Lalanne C."/>
            <person name="Gautier V."/>
            <person name="Ament-Velasquez S.L."/>
            <person name="Kruys A."/>
            <person name="Hutchinson M.I."/>
            <person name="Powell A.J."/>
            <person name="Barry K."/>
            <person name="Miller A.N."/>
            <person name="Grigoriev I.V."/>
            <person name="Debuchy R."/>
            <person name="Gladieux P."/>
            <person name="Thoren M.H."/>
            <person name="Johannesson H."/>
        </authorList>
    </citation>
    <scope>NUCLEOTIDE SEQUENCE</scope>
    <source>
        <strain evidence="12">CBS 540.89</strain>
    </source>
</reference>
<dbReference type="PROSITE" id="PS50892">
    <property type="entry name" value="V_SNARE"/>
    <property type="match status" value="1"/>
</dbReference>
<dbReference type="Gene3D" id="1.20.5.110">
    <property type="match status" value="1"/>
</dbReference>
<organism evidence="12 13">
    <name type="scientific">Apiosordaria backusii</name>
    <dbReference type="NCBI Taxonomy" id="314023"/>
    <lineage>
        <taxon>Eukaryota</taxon>
        <taxon>Fungi</taxon>
        <taxon>Dikarya</taxon>
        <taxon>Ascomycota</taxon>
        <taxon>Pezizomycotina</taxon>
        <taxon>Sordariomycetes</taxon>
        <taxon>Sordariomycetidae</taxon>
        <taxon>Sordariales</taxon>
        <taxon>Lasiosphaeriaceae</taxon>
        <taxon>Apiosordaria</taxon>
    </lineage>
</organism>
<dbReference type="SUPFAM" id="SSF64356">
    <property type="entry name" value="SNARE-like"/>
    <property type="match status" value="1"/>
</dbReference>
<keyword evidence="6" id="KW-0449">Lipoprotein</keyword>
<evidence type="ECO:0000256" key="4">
    <source>
        <dbReference type="ARBA" id="ARBA00023136"/>
    </source>
</evidence>
<dbReference type="Pfam" id="PF00957">
    <property type="entry name" value="Synaptobrevin"/>
    <property type="match status" value="1"/>
</dbReference>
<dbReference type="EMBL" id="JAUKTV010000008">
    <property type="protein sequence ID" value="KAK0732866.1"/>
    <property type="molecule type" value="Genomic_DNA"/>
</dbReference>
<dbReference type="PROSITE" id="PS50859">
    <property type="entry name" value="LONGIN"/>
    <property type="match status" value="1"/>
</dbReference>
<keyword evidence="7" id="KW-0636">Prenylation</keyword>
<dbReference type="Gene3D" id="3.30.450.50">
    <property type="entry name" value="Longin domain"/>
    <property type="match status" value="1"/>
</dbReference>
<dbReference type="AlphaFoldDB" id="A0AA40BES8"/>
<dbReference type="InterPro" id="IPR010908">
    <property type="entry name" value="Longin_dom"/>
</dbReference>
<dbReference type="InterPro" id="IPR042855">
    <property type="entry name" value="V_SNARE_CC"/>
</dbReference>
<evidence type="ECO:0000256" key="1">
    <source>
        <dbReference type="ARBA" id="ARBA00004342"/>
    </source>
</evidence>
<dbReference type="InterPro" id="IPR011012">
    <property type="entry name" value="Longin-like_dom_sf"/>
</dbReference>
<comment type="subcellular location">
    <subcellularLocation>
        <location evidence="1">Cell membrane</location>
        <topology evidence="1">Lipid-anchor</topology>
        <orientation evidence="1">Cytoplasmic side</orientation>
    </subcellularLocation>
</comment>
<keyword evidence="3" id="KW-0488">Methylation</keyword>
<dbReference type="PANTHER" id="PTHR45806">
    <property type="entry name" value="SYNAPTOBREVIN HOMOLOG YKT6"/>
    <property type="match status" value="1"/>
</dbReference>
<keyword evidence="13" id="KW-1185">Reference proteome</keyword>
<dbReference type="GO" id="GO:0005794">
    <property type="term" value="C:Golgi apparatus"/>
    <property type="evidence" value="ECO:0007669"/>
    <property type="project" value="TreeGrafter"/>
</dbReference>
<evidence type="ECO:0000259" key="10">
    <source>
        <dbReference type="PROSITE" id="PS50859"/>
    </source>
</evidence>
<evidence type="ECO:0000256" key="3">
    <source>
        <dbReference type="ARBA" id="ARBA00022481"/>
    </source>
</evidence>
<feature type="domain" description="Longin" evidence="10">
    <location>
        <begin position="8"/>
        <end position="103"/>
    </location>
</feature>
<gene>
    <name evidence="12" type="ORF">B0T21DRAFT_202919</name>
</gene>
<proteinExistence type="inferred from homology"/>
<dbReference type="GO" id="GO:0005886">
    <property type="term" value="C:plasma membrane"/>
    <property type="evidence" value="ECO:0007669"/>
    <property type="project" value="UniProtKB-SubCell"/>
</dbReference>
<keyword evidence="5" id="KW-0564">Palmitate</keyword>
<dbReference type="CDD" id="cd14824">
    <property type="entry name" value="Longin"/>
    <property type="match status" value="1"/>
</dbReference>
<evidence type="ECO:0000313" key="12">
    <source>
        <dbReference type="EMBL" id="KAK0732866.1"/>
    </source>
</evidence>
<sequence length="198" mass="22180">MKLYYVGVLDNTKSPAIQLCAEHELSEFSRFTRDEYGKFMTMISKTVAERTKPGQRQSVEEQDYVVHCYARSEGVAGVVITKDYPHIAAHSVLSKLMDQFLSEVPLSTVKAAKNNGDVSFPALKDYLNNYQDANNANSIAKIQQELDETKIVLHKAIDSVLQRGEKLDDLVAKSSDLSAQSKMFYKSAKKQNSCCLVM</sequence>
<protein>
    <recommendedName>
        <fullName evidence="8">Synaptobrevin homolog YKT6</fullName>
    </recommendedName>
</protein>
<accession>A0AA40BES8</accession>
<evidence type="ECO:0000256" key="7">
    <source>
        <dbReference type="ARBA" id="ARBA00023289"/>
    </source>
</evidence>
<comment type="caution">
    <text evidence="12">The sequence shown here is derived from an EMBL/GenBank/DDBJ whole genome shotgun (WGS) entry which is preliminary data.</text>
</comment>
<evidence type="ECO:0000256" key="2">
    <source>
        <dbReference type="ARBA" id="ARBA00008025"/>
    </source>
</evidence>
<dbReference type="GO" id="GO:0006888">
    <property type="term" value="P:endoplasmic reticulum to Golgi vesicle-mediated transport"/>
    <property type="evidence" value="ECO:0007669"/>
    <property type="project" value="TreeGrafter"/>
</dbReference>
<dbReference type="Pfam" id="PF13774">
    <property type="entry name" value="Longin"/>
    <property type="match status" value="1"/>
</dbReference>
<dbReference type="FunFam" id="1.20.5.110:FF:000020">
    <property type="entry name" value="synaptobrevin homolog YKT6"/>
    <property type="match status" value="1"/>
</dbReference>
<feature type="domain" description="V-SNARE coiled-coil homology" evidence="11">
    <location>
        <begin position="138"/>
        <end position="198"/>
    </location>
</feature>
<name>A0AA40BES8_9PEZI</name>